<dbReference type="EMBL" id="KL970673">
    <property type="protein sequence ID" value="KFK24264.1"/>
    <property type="molecule type" value="Genomic_DNA"/>
</dbReference>
<feature type="compositionally biased region" description="Basic and acidic residues" evidence="1">
    <location>
        <begin position="185"/>
        <end position="223"/>
    </location>
</feature>
<evidence type="ECO:0000256" key="1">
    <source>
        <dbReference type="SAM" id="MobiDB-lite"/>
    </source>
</evidence>
<evidence type="ECO:0000313" key="3">
    <source>
        <dbReference type="Proteomes" id="UP000029120"/>
    </source>
</evidence>
<feature type="region of interest" description="Disordered" evidence="1">
    <location>
        <begin position="101"/>
        <end position="237"/>
    </location>
</feature>
<dbReference type="AlphaFoldDB" id="A0A087G312"/>
<feature type="region of interest" description="Disordered" evidence="1">
    <location>
        <begin position="526"/>
        <end position="579"/>
    </location>
</feature>
<proteinExistence type="predicted"/>
<dbReference type="OrthoDB" id="1114078at2759"/>
<gene>
    <name evidence="2" type="ORF">AALP_AAs40498U000800</name>
</gene>
<reference evidence="3" key="1">
    <citation type="journal article" date="2015" name="Nat. Plants">
        <title>Genome expansion of Arabis alpina linked with retrotransposition and reduced symmetric DNA methylation.</title>
        <authorList>
            <person name="Willing E.M."/>
            <person name="Rawat V."/>
            <person name="Mandakova T."/>
            <person name="Maumus F."/>
            <person name="James G.V."/>
            <person name="Nordstroem K.J."/>
            <person name="Becker C."/>
            <person name="Warthmann N."/>
            <person name="Chica C."/>
            <person name="Szarzynska B."/>
            <person name="Zytnicki M."/>
            <person name="Albani M.C."/>
            <person name="Kiefer C."/>
            <person name="Bergonzi S."/>
            <person name="Castaings L."/>
            <person name="Mateos J.L."/>
            <person name="Berns M.C."/>
            <person name="Bujdoso N."/>
            <person name="Piofczyk T."/>
            <person name="de Lorenzo L."/>
            <person name="Barrero-Sicilia C."/>
            <person name="Mateos I."/>
            <person name="Piednoel M."/>
            <person name="Hagmann J."/>
            <person name="Chen-Min-Tao R."/>
            <person name="Iglesias-Fernandez R."/>
            <person name="Schuster S.C."/>
            <person name="Alonso-Blanco C."/>
            <person name="Roudier F."/>
            <person name="Carbonero P."/>
            <person name="Paz-Ares J."/>
            <person name="Davis S.J."/>
            <person name="Pecinka A."/>
            <person name="Quesneville H."/>
            <person name="Colot V."/>
            <person name="Lysak M.A."/>
            <person name="Weigel D."/>
            <person name="Coupland G."/>
            <person name="Schneeberger K."/>
        </authorList>
    </citation>
    <scope>NUCLEOTIDE SEQUENCE [LARGE SCALE GENOMIC DNA]</scope>
    <source>
        <strain evidence="3">cv. Pajares</strain>
    </source>
</reference>
<keyword evidence="3" id="KW-1185">Reference proteome</keyword>
<feature type="region of interest" description="Disordered" evidence="1">
    <location>
        <begin position="39"/>
        <end position="68"/>
    </location>
</feature>
<dbReference type="Gramene" id="KFK24264">
    <property type="protein sequence ID" value="KFK24264"/>
    <property type="gene ID" value="AALP_AAs40498U000800"/>
</dbReference>
<dbReference type="Proteomes" id="UP000029120">
    <property type="component" value="Unassembled WGS sequence"/>
</dbReference>
<feature type="compositionally biased region" description="Basic residues" evidence="1">
    <location>
        <begin position="115"/>
        <end position="133"/>
    </location>
</feature>
<sequence>MSHSSSSFEKNLASVLEPRLTHLEDTGYHAGKACLDAASSSSLRPCSKETDGTQVPGRNDAENPKSMFLVNEPIDDVPISVDELADDAPVFVDVKAKMEEFDNAVEQRRLDRIAGSRRRAPRRSRKKPRAKRFRPPEPPGSTISSESTAPAAKKSARTPSSVVLGMPASDPKVALSSVPLASSRSGDDARKKAKGKAQETVKCDRRGSEPRGDDGREPKRPRTDPPSPSVRVSQSVFDDDSATARLFSTMVFPDDPYTRIRASSSGTMSRVGLRFLIFVNRVGHELEAEIEKQKHRADAYAKGELAAKTERNKCAKQQEKRDKELEKALGDNKRLRVGEMKTQAGKKREWLKMAKALIVDLHEKFAIAKAKFEELKGDPQDQLVFQIQREANLDFVKQLLGLFPNRKVPRLEDELASLTADVEAHAGDEEYFDKLMESLGECLDVVLPEFAKPMLPNRDVSLEKLAPDAGVADISGSHMFSESACGLLQEMRIGSVGLLKNLMISEDGRMSFAGEDETEVTTVAAESIEAEKTKTSEDAAEIEETVSDGVKAEKAVSKEAELTTRDTSSEAGKDEEARP</sequence>
<name>A0A087G312_ARAAL</name>
<organism evidence="2 3">
    <name type="scientific">Arabis alpina</name>
    <name type="common">Alpine rock-cress</name>
    <dbReference type="NCBI Taxonomy" id="50452"/>
    <lineage>
        <taxon>Eukaryota</taxon>
        <taxon>Viridiplantae</taxon>
        <taxon>Streptophyta</taxon>
        <taxon>Embryophyta</taxon>
        <taxon>Tracheophyta</taxon>
        <taxon>Spermatophyta</taxon>
        <taxon>Magnoliopsida</taxon>
        <taxon>eudicotyledons</taxon>
        <taxon>Gunneridae</taxon>
        <taxon>Pentapetalae</taxon>
        <taxon>rosids</taxon>
        <taxon>malvids</taxon>
        <taxon>Brassicales</taxon>
        <taxon>Brassicaceae</taxon>
        <taxon>Arabideae</taxon>
        <taxon>Arabis</taxon>
    </lineage>
</organism>
<protein>
    <submittedName>
        <fullName evidence="2">Uncharacterized protein</fullName>
    </submittedName>
</protein>
<evidence type="ECO:0000313" key="2">
    <source>
        <dbReference type="EMBL" id="KFK24264.1"/>
    </source>
</evidence>
<accession>A0A087G312</accession>
<feature type="compositionally biased region" description="Basic and acidic residues" evidence="1">
    <location>
        <begin position="550"/>
        <end position="579"/>
    </location>
</feature>
<feature type="compositionally biased region" description="Basic and acidic residues" evidence="1">
    <location>
        <begin position="101"/>
        <end position="114"/>
    </location>
</feature>